<feature type="domain" description="UmuC" evidence="3">
    <location>
        <begin position="28"/>
        <end position="153"/>
    </location>
</feature>
<dbReference type="SUPFAM" id="SSF56672">
    <property type="entry name" value="DNA/RNA polymerases"/>
    <property type="match status" value="1"/>
</dbReference>
<dbReference type="InterPro" id="IPR050356">
    <property type="entry name" value="SulA_CellDiv_inhibitor"/>
</dbReference>
<dbReference type="PANTHER" id="PTHR35369:SF2">
    <property type="entry name" value="BLR3025 PROTEIN"/>
    <property type="match status" value="1"/>
</dbReference>
<dbReference type="InterPro" id="IPR043502">
    <property type="entry name" value="DNA/RNA_pol_sf"/>
</dbReference>
<keyword evidence="2" id="KW-0227">DNA damage</keyword>
<evidence type="ECO:0000256" key="1">
    <source>
        <dbReference type="ARBA" id="ARBA00010945"/>
    </source>
</evidence>
<protein>
    <submittedName>
        <fullName evidence="4">Protein ImuB</fullName>
    </submittedName>
</protein>
<proteinExistence type="inferred from homology"/>
<dbReference type="Proteomes" id="UP000759443">
    <property type="component" value="Unassembled WGS sequence"/>
</dbReference>
<dbReference type="CDD" id="cd03468">
    <property type="entry name" value="PolY_like"/>
    <property type="match status" value="1"/>
</dbReference>
<dbReference type="EMBL" id="JAGGJU010000009">
    <property type="protein sequence ID" value="MBP1851969.1"/>
    <property type="molecule type" value="Genomic_DNA"/>
</dbReference>
<dbReference type="RefSeq" id="WP_245224173.1">
    <property type="nucleotide sequence ID" value="NZ_JAGGJU010000009.1"/>
</dbReference>
<sequence>MSFPRLSTDRIARRLWGASWRSIGRPEHPPIACAARTGQAVTLSALDEEAQAIGLRKAQGVAEAKAICPSLDIRDADIQADQRLLSGLADWCDRYTPLVALDGADGLMLDITGCTHLFGGEQAMVDEVLGRLLLLGFEVRGAVASTPGLAWGAARFSGATVIAEGQPESVLQPLPVAALRLPVETVADLAKVGLKRAGELLAIPRASLTKRFGRLVLLRLDQALGAVDEPITPRRPVALLSAERQLPEPIRDHEMILDLAGQLAVPIKTKLEEREEGGRLFELLLFRVDGQVFRIEVGTSAPLRATARIAALFAERLQAVHDDLDAGFGFELVRLNVLHSEPFRAVEARFADAGEMEDPLPAFIDQVVARLGRECLKLPVILARHWPERACQMVVLADGVPVAAEVPQAVRGERPIRLLVHPEAVEVTAEIPHGPPASFRWRRVRHRVSRAEGPERLTPEWWIDGEEAKARDYFRIEDTIGRRFWLYRQGLYERGDAPSWFIQGIFA</sequence>
<gene>
    <name evidence="4" type="ORF">J2Z17_003421</name>
</gene>
<name>A0ABS4E1Z0_9HYPH</name>
<accession>A0ABS4E1Z0</accession>
<comment type="caution">
    <text evidence="4">The sequence shown here is derived from an EMBL/GenBank/DDBJ whole genome shotgun (WGS) entry which is preliminary data.</text>
</comment>
<evidence type="ECO:0000313" key="5">
    <source>
        <dbReference type="Proteomes" id="UP000759443"/>
    </source>
</evidence>
<dbReference type="Gene3D" id="3.40.1170.60">
    <property type="match status" value="1"/>
</dbReference>
<evidence type="ECO:0000313" key="4">
    <source>
        <dbReference type="EMBL" id="MBP1851969.1"/>
    </source>
</evidence>
<dbReference type="Pfam" id="PF00817">
    <property type="entry name" value="IMS"/>
    <property type="match status" value="1"/>
</dbReference>
<dbReference type="InterPro" id="IPR001126">
    <property type="entry name" value="UmuC"/>
</dbReference>
<keyword evidence="5" id="KW-1185">Reference proteome</keyword>
<evidence type="ECO:0000256" key="2">
    <source>
        <dbReference type="ARBA" id="ARBA00022763"/>
    </source>
</evidence>
<comment type="similarity">
    <text evidence="1">Belongs to the DNA polymerase type-Y family.</text>
</comment>
<evidence type="ECO:0000259" key="3">
    <source>
        <dbReference type="Pfam" id="PF00817"/>
    </source>
</evidence>
<reference evidence="4 5" key="1">
    <citation type="submission" date="2021-03" db="EMBL/GenBank/DDBJ databases">
        <title>Genomic Encyclopedia of Type Strains, Phase IV (KMG-IV): sequencing the most valuable type-strain genomes for metagenomic binning, comparative biology and taxonomic classification.</title>
        <authorList>
            <person name="Goeker M."/>
        </authorList>
    </citation>
    <scope>NUCLEOTIDE SEQUENCE [LARGE SCALE GENOMIC DNA]</scope>
    <source>
        <strain evidence="4 5">DSM 21600</strain>
    </source>
</reference>
<dbReference type="PANTHER" id="PTHR35369">
    <property type="entry name" value="BLR3025 PROTEIN-RELATED"/>
    <property type="match status" value="1"/>
</dbReference>
<dbReference type="Gene3D" id="3.30.70.270">
    <property type="match status" value="1"/>
</dbReference>
<dbReference type="InterPro" id="IPR043128">
    <property type="entry name" value="Rev_trsase/Diguanyl_cyclase"/>
</dbReference>
<organism evidence="4 5">
    <name type="scientific">Rhizobium halophytocola</name>
    <dbReference type="NCBI Taxonomy" id="735519"/>
    <lineage>
        <taxon>Bacteria</taxon>
        <taxon>Pseudomonadati</taxon>
        <taxon>Pseudomonadota</taxon>
        <taxon>Alphaproteobacteria</taxon>
        <taxon>Hyphomicrobiales</taxon>
        <taxon>Rhizobiaceae</taxon>
        <taxon>Rhizobium/Agrobacterium group</taxon>
        <taxon>Rhizobium</taxon>
    </lineage>
</organism>